<dbReference type="PANTHER" id="PTHR11254">
    <property type="entry name" value="HECT DOMAIN UBIQUITIN-PROTEIN LIGASE"/>
    <property type="match status" value="1"/>
</dbReference>
<dbReference type="EMBL" id="CAJOBI010151877">
    <property type="protein sequence ID" value="CAF4814227.1"/>
    <property type="molecule type" value="Genomic_DNA"/>
</dbReference>
<comment type="pathway">
    <text evidence="2">Protein modification; protein ubiquitination.</text>
</comment>
<dbReference type="Pfam" id="PF00632">
    <property type="entry name" value="HECT"/>
    <property type="match status" value="1"/>
</dbReference>
<dbReference type="GO" id="GO:0005737">
    <property type="term" value="C:cytoplasm"/>
    <property type="evidence" value="ECO:0007669"/>
    <property type="project" value="TreeGrafter"/>
</dbReference>
<name>A0A8S3BFM8_9BILA</name>
<dbReference type="AlphaFoldDB" id="A0A8S3BFM8"/>
<feature type="domain" description="HECT" evidence="7">
    <location>
        <begin position="1"/>
        <end position="76"/>
    </location>
</feature>
<dbReference type="PANTHER" id="PTHR11254:SF67">
    <property type="entry name" value="E3 UBIQUITIN-PROTEIN LIGASE HUWE1"/>
    <property type="match status" value="1"/>
</dbReference>
<organism evidence="8 9">
    <name type="scientific">Rotaria magnacalcarata</name>
    <dbReference type="NCBI Taxonomy" id="392030"/>
    <lineage>
        <taxon>Eukaryota</taxon>
        <taxon>Metazoa</taxon>
        <taxon>Spiralia</taxon>
        <taxon>Gnathifera</taxon>
        <taxon>Rotifera</taxon>
        <taxon>Eurotatoria</taxon>
        <taxon>Bdelloidea</taxon>
        <taxon>Philodinida</taxon>
        <taxon>Philodinidae</taxon>
        <taxon>Rotaria</taxon>
    </lineage>
</organism>
<evidence type="ECO:0000256" key="4">
    <source>
        <dbReference type="ARBA" id="ARBA00022679"/>
    </source>
</evidence>
<comment type="caution">
    <text evidence="8">The sequence shown here is derived from an EMBL/GenBank/DDBJ whole genome shotgun (WGS) entry which is preliminary data.</text>
</comment>
<evidence type="ECO:0000256" key="5">
    <source>
        <dbReference type="ARBA" id="ARBA00022786"/>
    </source>
</evidence>
<sequence>SIPVTNENKHEYVRLVCQEKMIDSIRQQIGSFLEGFYSLMPKSLISIFNERELKLLMSGLPDINIEDLKTNTEYHK</sequence>
<dbReference type="EC" id="2.3.2.26" evidence="3"/>
<protein>
    <recommendedName>
        <fullName evidence="3">HECT-type E3 ubiquitin transferase</fullName>
        <ecNumber evidence="3">2.3.2.26</ecNumber>
    </recommendedName>
</protein>
<dbReference type="GO" id="GO:0006511">
    <property type="term" value="P:ubiquitin-dependent protein catabolic process"/>
    <property type="evidence" value="ECO:0007669"/>
    <property type="project" value="TreeGrafter"/>
</dbReference>
<dbReference type="InterPro" id="IPR050409">
    <property type="entry name" value="E3_ubiq-protein_ligase"/>
</dbReference>
<evidence type="ECO:0000256" key="6">
    <source>
        <dbReference type="PROSITE-ProRule" id="PRU00104"/>
    </source>
</evidence>
<dbReference type="Gene3D" id="3.30.2160.10">
    <property type="entry name" value="Hect, E3 ligase catalytic domain"/>
    <property type="match status" value="1"/>
</dbReference>
<dbReference type="GO" id="GO:0061630">
    <property type="term" value="F:ubiquitin protein ligase activity"/>
    <property type="evidence" value="ECO:0007669"/>
    <property type="project" value="UniProtKB-EC"/>
</dbReference>
<dbReference type="Gene3D" id="3.90.1750.10">
    <property type="entry name" value="Hect, E3 ligase catalytic domains"/>
    <property type="match status" value="1"/>
</dbReference>
<gene>
    <name evidence="8" type="ORF">SMN809_LOCUS47731</name>
</gene>
<feature type="non-terminal residue" evidence="8">
    <location>
        <position position="1"/>
    </location>
</feature>
<comment type="caution">
    <text evidence="6">Lacks conserved residue(s) required for the propagation of feature annotation.</text>
</comment>
<dbReference type="PROSITE" id="PS50237">
    <property type="entry name" value="HECT"/>
    <property type="match status" value="1"/>
</dbReference>
<proteinExistence type="predicted"/>
<evidence type="ECO:0000313" key="9">
    <source>
        <dbReference type="Proteomes" id="UP000676336"/>
    </source>
</evidence>
<dbReference type="Proteomes" id="UP000676336">
    <property type="component" value="Unassembled WGS sequence"/>
</dbReference>
<evidence type="ECO:0000256" key="1">
    <source>
        <dbReference type="ARBA" id="ARBA00000885"/>
    </source>
</evidence>
<evidence type="ECO:0000256" key="3">
    <source>
        <dbReference type="ARBA" id="ARBA00012485"/>
    </source>
</evidence>
<dbReference type="GO" id="GO:0000209">
    <property type="term" value="P:protein polyubiquitination"/>
    <property type="evidence" value="ECO:0007669"/>
    <property type="project" value="TreeGrafter"/>
</dbReference>
<accession>A0A8S3BFM8</accession>
<dbReference type="SUPFAM" id="SSF56204">
    <property type="entry name" value="Hect, E3 ligase catalytic domain"/>
    <property type="match status" value="1"/>
</dbReference>
<evidence type="ECO:0000259" key="7">
    <source>
        <dbReference type="PROSITE" id="PS50237"/>
    </source>
</evidence>
<reference evidence="8" key="1">
    <citation type="submission" date="2021-02" db="EMBL/GenBank/DDBJ databases">
        <authorList>
            <person name="Nowell W R."/>
        </authorList>
    </citation>
    <scope>NUCLEOTIDE SEQUENCE</scope>
</reference>
<evidence type="ECO:0000256" key="2">
    <source>
        <dbReference type="ARBA" id="ARBA00004906"/>
    </source>
</evidence>
<comment type="catalytic activity">
    <reaction evidence="1">
        <text>S-ubiquitinyl-[E2 ubiquitin-conjugating enzyme]-L-cysteine + [acceptor protein]-L-lysine = [E2 ubiquitin-conjugating enzyme]-L-cysteine + N(6)-ubiquitinyl-[acceptor protein]-L-lysine.</text>
        <dbReference type="EC" id="2.3.2.26"/>
    </reaction>
</comment>
<keyword evidence="5 6" id="KW-0833">Ubl conjugation pathway</keyword>
<keyword evidence="4" id="KW-0808">Transferase</keyword>
<dbReference type="InterPro" id="IPR035983">
    <property type="entry name" value="Hect_E3_ubiquitin_ligase"/>
</dbReference>
<dbReference type="InterPro" id="IPR000569">
    <property type="entry name" value="HECT_dom"/>
</dbReference>
<dbReference type="GO" id="GO:0005634">
    <property type="term" value="C:nucleus"/>
    <property type="evidence" value="ECO:0007669"/>
    <property type="project" value="TreeGrafter"/>
</dbReference>
<evidence type="ECO:0000313" key="8">
    <source>
        <dbReference type="EMBL" id="CAF4814227.1"/>
    </source>
</evidence>